<proteinExistence type="predicted"/>
<protein>
    <submittedName>
        <fullName evidence="1">Uncharacterized protein</fullName>
    </submittedName>
</protein>
<accession>A0A9K3PQC0</accession>
<reference evidence="1" key="2">
    <citation type="submission" date="2021-04" db="EMBL/GenBank/DDBJ databases">
        <authorList>
            <person name="Podell S."/>
        </authorList>
    </citation>
    <scope>NUCLEOTIDE SEQUENCE</scope>
    <source>
        <strain evidence="1">Hildebrandi</strain>
    </source>
</reference>
<evidence type="ECO:0000313" key="2">
    <source>
        <dbReference type="Proteomes" id="UP000693970"/>
    </source>
</evidence>
<sequence>MRPLFDNQAHYGSNLDAPHRSATCPTLSMERPKQCIVPFDSQAHCQPIFGTPDRYLSCPTVSLNATSSLTTNSIINPRWMYRSACQARLLSFQVLVLQASTLSIEVGYFRLLLEWSVGIYGTLKAM</sequence>
<dbReference type="EMBL" id="JAGRRH010000015">
    <property type="protein sequence ID" value="KAG7355376.1"/>
    <property type="molecule type" value="Genomic_DNA"/>
</dbReference>
<reference evidence="1" key="1">
    <citation type="journal article" date="2021" name="Sci. Rep.">
        <title>Diploid genomic architecture of Nitzschia inconspicua, an elite biomass production diatom.</title>
        <authorList>
            <person name="Oliver A."/>
            <person name="Podell S."/>
            <person name="Pinowska A."/>
            <person name="Traller J.C."/>
            <person name="Smith S.R."/>
            <person name="McClure R."/>
            <person name="Beliaev A."/>
            <person name="Bohutskyi P."/>
            <person name="Hill E.A."/>
            <person name="Rabines A."/>
            <person name="Zheng H."/>
            <person name="Allen L.Z."/>
            <person name="Kuo A."/>
            <person name="Grigoriev I.V."/>
            <person name="Allen A.E."/>
            <person name="Hazlebeck D."/>
            <person name="Allen E.E."/>
        </authorList>
    </citation>
    <scope>NUCLEOTIDE SEQUENCE</scope>
    <source>
        <strain evidence="1">Hildebrandi</strain>
    </source>
</reference>
<dbReference type="AlphaFoldDB" id="A0A9K3PQC0"/>
<organism evidence="1 2">
    <name type="scientific">Nitzschia inconspicua</name>
    <dbReference type="NCBI Taxonomy" id="303405"/>
    <lineage>
        <taxon>Eukaryota</taxon>
        <taxon>Sar</taxon>
        <taxon>Stramenopiles</taxon>
        <taxon>Ochrophyta</taxon>
        <taxon>Bacillariophyta</taxon>
        <taxon>Bacillariophyceae</taxon>
        <taxon>Bacillariophycidae</taxon>
        <taxon>Bacillariales</taxon>
        <taxon>Bacillariaceae</taxon>
        <taxon>Nitzschia</taxon>
    </lineage>
</organism>
<dbReference type="Proteomes" id="UP000693970">
    <property type="component" value="Unassembled WGS sequence"/>
</dbReference>
<gene>
    <name evidence="1" type="ORF">IV203_000062</name>
</gene>
<comment type="caution">
    <text evidence="1">The sequence shown here is derived from an EMBL/GenBank/DDBJ whole genome shotgun (WGS) entry which is preliminary data.</text>
</comment>
<evidence type="ECO:0000313" key="1">
    <source>
        <dbReference type="EMBL" id="KAG7355376.1"/>
    </source>
</evidence>
<keyword evidence="2" id="KW-1185">Reference proteome</keyword>
<name>A0A9K3PQC0_9STRA</name>